<reference evidence="2 3" key="1">
    <citation type="submission" date="2021-03" db="EMBL/GenBank/DDBJ databases">
        <title>Enterococcal diversity collection.</title>
        <authorList>
            <person name="Gilmore M.S."/>
            <person name="Schwartzman J."/>
            <person name="Van Tyne D."/>
            <person name="Martin M."/>
            <person name="Earl A.M."/>
            <person name="Manson A.L."/>
            <person name="Straub T."/>
            <person name="Salamzade R."/>
            <person name="Saavedra J."/>
            <person name="Lebreton F."/>
            <person name="Prichula J."/>
            <person name="Schaufler K."/>
            <person name="Gaca A."/>
            <person name="Sgardioli B."/>
            <person name="Wagenaar J."/>
            <person name="Strong T."/>
        </authorList>
    </citation>
    <scope>NUCLEOTIDE SEQUENCE [LARGE SCALE GENOMIC DNA]</scope>
    <source>
        <strain evidence="2 3">DIV0080</strain>
    </source>
</reference>
<comment type="caution">
    <text evidence="2">The sequence shown here is derived from an EMBL/GenBank/DDBJ whole genome shotgun (WGS) entry which is preliminary data.</text>
</comment>
<gene>
    <name evidence="2" type="ORF">DOK76_09530</name>
</gene>
<proteinExistence type="predicted"/>
<evidence type="ECO:0000313" key="3">
    <source>
        <dbReference type="Proteomes" id="UP000664857"/>
    </source>
</evidence>
<protein>
    <submittedName>
        <fullName evidence="2">LicD family protein</fullName>
    </submittedName>
</protein>
<dbReference type="Pfam" id="PF04991">
    <property type="entry name" value="LicD"/>
    <property type="match status" value="1"/>
</dbReference>
<dbReference type="InterPro" id="IPR052942">
    <property type="entry name" value="LPS_cholinephosphotransferase"/>
</dbReference>
<dbReference type="PANTHER" id="PTHR43404">
    <property type="entry name" value="LIPOPOLYSACCHARIDE CHOLINEPHOSPHOTRANSFERASE LICD"/>
    <property type="match status" value="1"/>
</dbReference>
<dbReference type="InterPro" id="IPR007074">
    <property type="entry name" value="LicD/FKTN/FKRP_NTP_transf"/>
</dbReference>
<keyword evidence="3" id="KW-1185">Reference proteome</keyword>
<feature type="domain" description="LicD/FKTN/FKRP nucleotidyltransferase" evidence="1">
    <location>
        <begin position="26"/>
        <end position="254"/>
    </location>
</feature>
<accession>A0ABS3HU72</accession>
<dbReference type="PANTHER" id="PTHR43404:SF2">
    <property type="entry name" value="LIPOPOLYSACCHARIDE CHOLINEPHOSPHOTRANSFERASE LICD"/>
    <property type="match status" value="1"/>
</dbReference>
<evidence type="ECO:0000313" key="2">
    <source>
        <dbReference type="EMBL" id="MBO0477313.1"/>
    </source>
</evidence>
<name>A0ABS3HU72_9ENTE</name>
<dbReference type="EMBL" id="JAFLVX010000024">
    <property type="protein sequence ID" value="MBO0477313.1"/>
    <property type="molecule type" value="Genomic_DNA"/>
</dbReference>
<dbReference type="RefSeq" id="WP_206967163.1">
    <property type="nucleotide sequence ID" value="NZ_JAFLVX010000024.1"/>
</dbReference>
<dbReference type="Proteomes" id="UP000664857">
    <property type="component" value="Unassembled WGS sequence"/>
</dbReference>
<organism evidence="2 3">
    <name type="scientific">Candidatus Vagococcus giribetii</name>
    <dbReference type="NCBI Taxonomy" id="2230876"/>
    <lineage>
        <taxon>Bacteria</taxon>
        <taxon>Bacillati</taxon>
        <taxon>Bacillota</taxon>
        <taxon>Bacilli</taxon>
        <taxon>Lactobacillales</taxon>
        <taxon>Enterococcaceae</taxon>
        <taxon>Vagococcus</taxon>
    </lineage>
</organism>
<sequence>MNNIDEMLELLKSEELKILKEFHKICEENKLKYTIAFGTMIGSVRHQGFIPWDDDIDVVMPIEDYKRFKELSTDKLSDKYFLQDSETDPGFIYPYMKIRLNNSCMVNPLSKKYKYKNKGIYMDIFPVNYLPKNKIVQKFQKYSLTIIGHIITTFCFETVKMGRTFPQKCAKLLLWIFNKVIPYKVLLFMHNKIVSIGKKETAKKYCIYCSEEMGFMDKYTLDLDYFEDRILLPFEDSKFYMPKNYDEIMTHIYGDYMAIPKEKKTHGIIFASNNMNYEEFLMRKGNENG</sequence>
<evidence type="ECO:0000259" key="1">
    <source>
        <dbReference type="Pfam" id="PF04991"/>
    </source>
</evidence>